<dbReference type="EMBL" id="JABFCY010000003">
    <property type="protein sequence ID" value="NNU60039.1"/>
    <property type="molecule type" value="Genomic_DNA"/>
</dbReference>
<dbReference type="Proteomes" id="UP000574931">
    <property type="component" value="Unassembled WGS sequence"/>
</dbReference>
<sequence>MNHKKQTALLLGGNKGLGLGVAEALSRRGVNVALVGRDKIAMRAAEERLGTHAGSVTSFTCDLTDAASVTRMMENVDKAIGSIDILLLNGGGPAPIAASRYDEAYWNTQIRSMFLSQIEIAAHYLPAMRERHFGRIIAVSSTSIREPIPNLAASNALRSALAGWAKTLATEVAEDGVTVNVVMPGRFATGRTTRLDELDAAERGVDPAVIAAESQREIPVGRYGTPEEFGEVVAFLASEAASYVNGVALPIDGGLSRSMI</sequence>
<dbReference type="Gene3D" id="3.40.50.720">
    <property type="entry name" value="NAD(P)-binding Rossmann-like Domain"/>
    <property type="match status" value="1"/>
</dbReference>
<dbReference type="InterPro" id="IPR002347">
    <property type="entry name" value="SDR_fam"/>
</dbReference>
<dbReference type="EMBL" id="OOFM01000001">
    <property type="protein sequence ID" value="SPL61996.1"/>
    <property type="molecule type" value="Genomic_DNA"/>
</dbReference>
<organism evidence="3 4">
    <name type="scientific">Ochrobactrum soli</name>
    <dbReference type="NCBI Taxonomy" id="2448455"/>
    <lineage>
        <taxon>Bacteria</taxon>
        <taxon>Pseudomonadati</taxon>
        <taxon>Pseudomonadota</taxon>
        <taxon>Alphaproteobacteria</taxon>
        <taxon>Hyphomicrobiales</taxon>
        <taxon>Brucellaceae</taxon>
        <taxon>Brucella/Ochrobactrum group</taxon>
        <taxon>Ochrobactrum</taxon>
    </lineage>
</organism>
<evidence type="ECO:0000256" key="1">
    <source>
        <dbReference type="ARBA" id="ARBA00006484"/>
    </source>
</evidence>
<keyword evidence="5" id="KW-1185">Reference proteome</keyword>
<evidence type="ECO:0000313" key="5">
    <source>
        <dbReference type="Proteomes" id="UP000574931"/>
    </source>
</evidence>
<reference evidence="2 5" key="3">
    <citation type="submission" date="2020-05" db="EMBL/GenBank/DDBJ databases">
        <title>Draft Genome Sequence of Ochrobactrum soli Isolated from Stable Fly Gut.</title>
        <authorList>
            <person name="Pileggi M.T."/>
            <person name="Vazhakkala L.J."/>
            <person name="Wong C.N."/>
        </authorList>
    </citation>
    <scope>NUCLEOTIDE SEQUENCE [LARGE SCALE GENOMIC DNA]</scope>
    <source>
        <strain evidence="2 5">MTP-C0764</strain>
    </source>
</reference>
<dbReference type="InterPro" id="IPR050259">
    <property type="entry name" value="SDR"/>
</dbReference>
<evidence type="ECO:0000313" key="2">
    <source>
        <dbReference type="EMBL" id="NNU60039.1"/>
    </source>
</evidence>
<dbReference type="GO" id="GO:0004316">
    <property type="term" value="F:3-oxoacyl-[acyl-carrier-protein] reductase (NADPH) activity"/>
    <property type="evidence" value="ECO:0007669"/>
    <property type="project" value="UniProtKB-EC"/>
</dbReference>
<comment type="similarity">
    <text evidence="1">Belongs to the short-chain dehydrogenases/reductases (SDR) family.</text>
</comment>
<dbReference type="PANTHER" id="PTHR42879:SF6">
    <property type="entry name" value="NADPH-DEPENDENT REDUCTASE BACG"/>
    <property type="match status" value="1"/>
</dbReference>
<gene>
    <name evidence="2" type="ORF">HKX02_07165</name>
    <name evidence="3" type="ORF">OHAE_4788</name>
</gene>
<dbReference type="EC" id="1.1.1.100" evidence="3"/>
<accession>A0A2P9HD19</accession>
<dbReference type="PANTHER" id="PTHR42879">
    <property type="entry name" value="3-OXOACYL-(ACYL-CARRIER-PROTEIN) REDUCTASE"/>
    <property type="match status" value="1"/>
</dbReference>
<dbReference type="AlphaFoldDB" id="A0A2P9HD19"/>
<dbReference type="RefSeq" id="WP_109366155.1">
    <property type="nucleotide sequence ID" value="NZ_JABFCY010000003.1"/>
</dbReference>
<evidence type="ECO:0000313" key="4">
    <source>
        <dbReference type="Proteomes" id="UP000246073"/>
    </source>
</evidence>
<dbReference type="Proteomes" id="UP000246073">
    <property type="component" value="Unassembled WGS sequence"/>
</dbReference>
<name>A0A2P9HD19_9HYPH</name>
<dbReference type="Pfam" id="PF13561">
    <property type="entry name" value="adh_short_C2"/>
    <property type="match status" value="1"/>
</dbReference>
<reference evidence="3" key="1">
    <citation type="submission" date="2017-12" db="EMBL/GenBank/DDBJ databases">
        <authorList>
            <person name="Hurst M.R.H."/>
        </authorList>
    </citation>
    <scope>NUCLEOTIDE SEQUENCE [LARGE SCALE GENOMIC DNA]</scope>
    <source>
        <strain evidence="3">FI11154</strain>
    </source>
</reference>
<dbReference type="PRINTS" id="PR00081">
    <property type="entry name" value="GDHRDH"/>
</dbReference>
<evidence type="ECO:0000313" key="3">
    <source>
        <dbReference type="EMBL" id="SPL61996.1"/>
    </source>
</evidence>
<dbReference type="InterPro" id="IPR036291">
    <property type="entry name" value="NAD(P)-bd_dom_sf"/>
</dbReference>
<reference evidence="4" key="2">
    <citation type="submission" date="2017-12" db="EMBL/GenBank/DDBJ databases">
        <authorList>
            <person name="Diaz M."/>
        </authorList>
    </citation>
    <scope>NUCLEOTIDE SEQUENCE [LARGE SCALE GENOMIC DNA]</scope>
    <source>
        <strain evidence="4">FI11154</strain>
    </source>
</reference>
<keyword evidence="3" id="KW-0560">Oxidoreductase</keyword>
<proteinExistence type="inferred from homology"/>
<dbReference type="SUPFAM" id="SSF51735">
    <property type="entry name" value="NAD(P)-binding Rossmann-fold domains"/>
    <property type="match status" value="1"/>
</dbReference>
<protein>
    <submittedName>
        <fullName evidence="3">3-oxoacyl-[acyl-carrier protein] reductase</fullName>
        <ecNumber evidence="3">1.1.1.100</ecNumber>
    </submittedName>
    <submittedName>
        <fullName evidence="2">SDR family oxidoreductase</fullName>
    </submittedName>
</protein>